<keyword evidence="3" id="KW-1185">Reference proteome</keyword>
<dbReference type="Proteomes" id="UP001362899">
    <property type="component" value="Unassembled WGS sequence"/>
</dbReference>
<evidence type="ECO:0000313" key="3">
    <source>
        <dbReference type="Proteomes" id="UP001362899"/>
    </source>
</evidence>
<feature type="chain" id="PRO_5043708545" evidence="1">
    <location>
        <begin position="17"/>
        <end position="99"/>
    </location>
</feature>
<evidence type="ECO:0000256" key="1">
    <source>
        <dbReference type="SAM" id="SignalP"/>
    </source>
</evidence>
<comment type="caution">
    <text evidence="2">The sequence shown here is derived from an EMBL/GenBank/DDBJ whole genome shotgun (WGS) entry which is preliminary data.</text>
</comment>
<accession>A0AAV5RJ67</accession>
<protein>
    <submittedName>
        <fullName evidence="2">Uncharacterized protein</fullName>
    </submittedName>
</protein>
<reference evidence="2 3" key="1">
    <citation type="journal article" date="2023" name="Elife">
        <title>Identification of key yeast species and microbe-microbe interactions impacting larval growth of Drosophila in the wild.</title>
        <authorList>
            <person name="Mure A."/>
            <person name="Sugiura Y."/>
            <person name="Maeda R."/>
            <person name="Honda K."/>
            <person name="Sakurai N."/>
            <person name="Takahashi Y."/>
            <person name="Watada M."/>
            <person name="Katoh T."/>
            <person name="Gotoh A."/>
            <person name="Gotoh Y."/>
            <person name="Taniguchi I."/>
            <person name="Nakamura K."/>
            <person name="Hayashi T."/>
            <person name="Katayama T."/>
            <person name="Uemura T."/>
            <person name="Hattori Y."/>
        </authorList>
    </citation>
    <scope>NUCLEOTIDE SEQUENCE [LARGE SCALE GENOMIC DNA]</scope>
    <source>
        <strain evidence="2 3">SB-73</strain>
    </source>
</reference>
<proteinExistence type="predicted"/>
<gene>
    <name evidence="2" type="ORF">DASB73_020250</name>
</gene>
<feature type="signal peptide" evidence="1">
    <location>
        <begin position="1"/>
        <end position="16"/>
    </location>
</feature>
<name>A0AAV5RJ67_STABA</name>
<dbReference type="AlphaFoldDB" id="A0AAV5RJ67"/>
<keyword evidence="1" id="KW-0732">Signal</keyword>
<organism evidence="2 3">
    <name type="scientific">Starmerella bacillaris</name>
    <name type="common">Yeast</name>
    <name type="synonym">Candida zemplinina</name>
    <dbReference type="NCBI Taxonomy" id="1247836"/>
    <lineage>
        <taxon>Eukaryota</taxon>
        <taxon>Fungi</taxon>
        <taxon>Dikarya</taxon>
        <taxon>Ascomycota</taxon>
        <taxon>Saccharomycotina</taxon>
        <taxon>Dipodascomycetes</taxon>
        <taxon>Dipodascales</taxon>
        <taxon>Trichomonascaceae</taxon>
        <taxon>Starmerella</taxon>
    </lineage>
</organism>
<dbReference type="EMBL" id="BTGC01000003">
    <property type="protein sequence ID" value="GMM51067.1"/>
    <property type="molecule type" value="Genomic_DNA"/>
</dbReference>
<sequence length="99" mass="10174">MFSLALPLLFAQSVSAQTPSVQIKDDEPITIITGIDSATATNQLTETGTTYVDNTLTLTLTTMGHTYTITTCVPNAGASNNAGKLVALGAVAGSVMLLL</sequence>
<evidence type="ECO:0000313" key="2">
    <source>
        <dbReference type="EMBL" id="GMM51067.1"/>
    </source>
</evidence>